<keyword evidence="4 11" id="KW-0436">Ligase</keyword>
<comment type="catalytic activity">
    <reaction evidence="10">
        <text>tRNA(Trp) + L-tryptophan + ATP = L-tryptophyl-tRNA(Trp) + AMP + diphosphate + H(+)</text>
        <dbReference type="Rhea" id="RHEA:24080"/>
        <dbReference type="Rhea" id="RHEA-COMP:9671"/>
        <dbReference type="Rhea" id="RHEA-COMP:9705"/>
        <dbReference type="ChEBI" id="CHEBI:15378"/>
        <dbReference type="ChEBI" id="CHEBI:30616"/>
        <dbReference type="ChEBI" id="CHEBI:33019"/>
        <dbReference type="ChEBI" id="CHEBI:57912"/>
        <dbReference type="ChEBI" id="CHEBI:78442"/>
        <dbReference type="ChEBI" id="CHEBI:78535"/>
        <dbReference type="ChEBI" id="CHEBI:456215"/>
        <dbReference type="EC" id="6.1.1.2"/>
    </reaction>
</comment>
<dbReference type="PROSITE" id="PS00178">
    <property type="entry name" value="AA_TRNA_LIGASE_I"/>
    <property type="match status" value="1"/>
</dbReference>
<dbReference type="GO" id="GO:0005524">
    <property type="term" value="F:ATP binding"/>
    <property type="evidence" value="ECO:0007669"/>
    <property type="project" value="UniProtKB-KW"/>
</dbReference>
<dbReference type="PANTHER" id="PTHR43766">
    <property type="entry name" value="TRYPTOPHAN--TRNA LIGASE, MITOCHONDRIAL"/>
    <property type="match status" value="1"/>
</dbReference>
<evidence type="ECO:0000256" key="1">
    <source>
        <dbReference type="ARBA" id="ARBA00004173"/>
    </source>
</evidence>
<dbReference type="EC" id="6.1.1.2" evidence="3"/>
<dbReference type="PRINTS" id="PR01039">
    <property type="entry name" value="TRNASYNTHTRP"/>
</dbReference>
<dbReference type="FunFam" id="1.10.240.10:FF:000002">
    <property type="entry name" value="Tryptophan--tRNA ligase"/>
    <property type="match status" value="1"/>
</dbReference>
<dbReference type="STRING" id="133381.A0A2T9ZE11"/>
<evidence type="ECO:0000313" key="13">
    <source>
        <dbReference type="Proteomes" id="UP000245609"/>
    </source>
</evidence>
<evidence type="ECO:0000256" key="11">
    <source>
        <dbReference type="RuleBase" id="RU363036"/>
    </source>
</evidence>
<dbReference type="EMBL" id="MBFS01000326">
    <property type="protein sequence ID" value="PVV02815.1"/>
    <property type="molecule type" value="Genomic_DNA"/>
</dbReference>
<dbReference type="Pfam" id="PF00579">
    <property type="entry name" value="tRNA-synt_1b"/>
    <property type="match status" value="2"/>
</dbReference>
<keyword evidence="8 11" id="KW-0030">Aminoacyl-tRNA synthetase</keyword>
<comment type="caution">
    <text evidence="12">The sequence shown here is derived from an EMBL/GenBank/DDBJ whole genome shotgun (WGS) entry which is preliminary data.</text>
</comment>
<dbReference type="NCBIfam" id="TIGR00233">
    <property type="entry name" value="trpS"/>
    <property type="match status" value="1"/>
</dbReference>
<dbReference type="InterPro" id="IPR001412">
    <property type="entry name" value="aa-tRNA-synth_I_CS"/>
</dbReference>
<dbReference type="InterPro" id="IPR002305">
    <property type="entry name" value="aa-tRNA-synth_Ic"/>
</dbReference>
<dbReference type="Gene3D" id="3.40.50.620">
    <property type="entry name" value="HUPs"/>
    <property type="match status" value="1"/>
</dbReference>
<keyword evidence="13" id="KW-1185">Reference proteome</keyword>
<proteinExistence type="inferred from homology"/>
<evidence type="ECO:0000256" key="8">
    <source>
        <dbReference type="ARBA" id="ARBA00023146"/>
    </source>
</evidence>
<evidence type="ECO:0000256" key="9">
    <source>
        <dbReference type="ARBA" id="ARBA00030268"/>
    </source>
</evidence>
<evidence type="ECO:0000256" key="4">
    <source>
        <dbReference type="ARBA" id="ARBA00022598"/>
    </source>
</evidence>
<dbReference type="AlphaFoldDB" id="A0A2T9ZE11"/>
<dbReference type="InterPro" id="IPR014729">
    <property type="entry name" value="Rossmann-like_a/b/a_fold"/>
</dbReference>
<keyword evidence="7 11" id="KW-0648">Protein biosynthesis</keyword>
<reference evidence="12 13" key="1">
    <citation type="journal article" date="2018" name="MBio">
        <title>Comparative Genomics Reveals the Core Gene Toolbox for the Fungus-Insect Symbiosis.</title>
        <authorList>
            <person name="Wang Y."/>
            <person name="Stata M."/>
            <person name="Wang W."/>
            <person name="Stajich J.E."/>
            <person name="White M.M."/>
            <person name="Moncalvo J.M."/>
        </authorList>
    </citation>
    <scope>NUCLEOTIDE SEQUENCE [LARGE SCALE GENOMIC DNA]</scope>
    <source>
        <strain evidence="12 13">SC-DP-2</strain>
    </source>
</reference>
<dbReference type="PANTHER" id="PTHR43766:SF1">
    <property type="entry name" value="TRYPTOPHAN--TRNA LIGASE, MITOCHONDRIAL"/>
    <property type="match status" value="1"/>
</dbReference>
<name>A0A2T9ZE11_9FUNG</name>
<evidence type="ECO:0000256" key="2">
    <source>
        <dbReference type="ARBA" id="ARBA00005594"/>
    </source>
</evidence>
<comment type="subcellular location">
    <subcellularLocation>
        <location evidence="1">Mitochondrion</location>
    </subcellularLocation>
</comment>
<keyword evidence="6 11" id="KW-0067">ATP-binding</keyword>
<dbReference type="GO" id="GO:0005759">
    <property type="term" value="C:mitochondrial matrix"/>
    <property type="evidence" value="ECO:0007669"/>
    <property type="project" value="TreeGrafter"/>
</dbReference>
<dbReference type="InterPro" id="IPR024109">
    <property type="entry name" value="Trp-tRNA-ligase_bac-type"/>
</dbReference>
<evidence type="ECO:0000256" key="10">
    <source>
        <dbReference type="ARBA" id="ARBA00049929"/>
    </source>
</evidence>
<evidence type="ECO:0000256" key="5">
    <source>
        <dbReference type="ARBA" id="ARBA00022741"/>
    </source>
</evidence>
<organism evidence="12 13">
    <name type="scientific">Smittium megazygosporum</name>
    <dbReference type="NCBI Taxonomy" id="133381"/>
    <lineage>
        <taxon>Eukaryota</taxon>
        <taxon>Fungi</taxon>
        <taxon>Fungi incertae sedis</taxon>
        <taxon>Zoopagomycota</taxon>
        <taxon>Kickxellomycotina</taxon>
        <taxon>Harpellomycetes</taxon>
        <taxon>Harpellales</taxon>
        <taxon>Legeriomycetaceae</taxon>
        <taxon>Smittium</taxon>
    </lineage>
</organism>
<dbReference type="OrthoDB" id="15808at2759"/>
<gene>
    <name evidence="12" type="ORF">BB560_002722</name>
</gene>
<evidence type="ECO:0000313" key="12">
    <source>
        <dbReference type="EMBL" id="PVV02815.1"/>
    </source>
</evidence>
<sequence>MNSHLKSAVSRIVSGIQPTGIPHLGNYLGSIQNWIKLQNQYSQNDTSNSKTLDDTPAFGVSKSNLESEKKLFFFIADLHSLTSINKDFNIKESTLDLTTMILACGIDPKKSVLFKQSAVPAHSELMWILSCITPIGQLNRMTQWKSKAKILSKETTLSSKNGEEQSDDLSVQVYSGLFMYPVLQAADILLYQPTHVPVGEDQSQHLELTRDLADYFNRKTGTKTFVLPETLLTPTKRIMSLKDPLKKMSKSDTNAKASIFLTDSPNEIKNKILKAKTDLIQEIYYDKENRPGVSNLIDIYSALDTSGKDVNDLSKTNFSGLDFKSFKSLVADMIIENIHPIQKEYNKLKEDPQYVADVLKQGSEYAAIKADDTMLKVKTQLGLL</sequence>
<dbReference type="Proteomes" id="UP000245609">
    <property type="component" value="Unassembled WGS sequence"/>
</dbReference>
<dbReference type="InterPro" id="IPR050203">
    <property type="entry name" value="Trp-tRNA_synthetase"/>
</dbReference>
<dbReference type="Gene3D" id="1.10.240.10">
    <property type="entry name" value="Tyrosyl-Transfer RNA Synthetase"/>
    <property type="match status" value="1"/>
</dbReference>
<comment type="similarity">
    <text evidence="2 11">Belongs to the class-I aminoacyl-tRNA synthetase family.</text>
</comment>
<accession>A0A2T9ZE11</accession>
<protein>
    <recommendedName>
        <fullName evidence="3">tryptophan--tRNA ligase</fullName>
        <ecNumber evidence="3">6.1.1.2</ecNumber>
    </recommendedName>
    <alternativeName>
        <fullName evidence="9">Tryptophanyl-tRNA synthetase</fullName>
    </alternativeName>
</protein>
<keyword evidence="5 11" id="KW-0547">Nucleotide-binding</keyword>
<dbReference type="InterPro" id="IPR002306">
    <property type="entry name" value="Trp-tRNA-ligase"/>
</dbReference>
<evidence type="ECO:0000256" key="3">
    <source>
        <dbReference type="ARBA" id="ARBA00013161"/>
    </source>
</evidence>
<dbReference type="HAMAP" id="MF_00140_B">
    <property type="entry name" value="Trp_tRNA_synth_B"/>
    <property type="match status" value="1"/>
</dbReference>
<dbReference type="SUPFAM" id="SSF52374">
    <property type="entry name" value="Nucleotidylyl transferase"/>
    <property type="match status" value="1"/>
</dbReference>
<dbReference type="GO" id="GO:0004830">
    <property type="term" value="F:tryptophan-tRNA ligase activity"/>
    <property type="evidence" value="ECO:0007669"/>
    <property type="project" value="UniProtKB-EC"/>
</dbReference>
<dbReference type="CDD" id="cd00806">
    <property type="entry name" value="TrpRS_core"/>
    <property type="match status" value="1"/>
</dbReference>
<evidence type="ECO:0000256" key="7">
    <source>
        <dbReference type="ARBA" id="ARBA00022917"/>
    </source>
</evidence>
<dbReference type="GO" id="GO:0070183">
    <property type="term" value="P:mitochondrial tryptophanyl-tRNA aminoacylation"/>
    <property type="evidence" value="ECO:0007669"/>
    <property type="project" value="TreeGrafter"/>
</dbReference>
<evidence type="ECO:0000256" key="6">
    <source>
        <dbReference type="ARBA" id="ARBA00022840"/>
    </source>
</evidence>